<name>A0A0K3ARW9_BABMR</name>
<feature type="region of interest" description="Disordered" evidence="1">
    <location>
        <begin position="355"/>
        <end position="580"/>
    </location>
</feature>
<feature type="compositionally biased region" description="Polar residues" evidence="1">
    <location>
        <begin position="355"/>
        <end position="379"/>
    </location>
</feature>
<feature type="compositionally biased region" description="Basic and acidic residues" evidence="1">
    <location>
        <begin position="556"/>
        <end position="565"/>
    </location>
</feature>
<feature type="compositionally biased region" description="Polar residues" evidence="1">
    <location>
        <begin position="493"/>
        <end position="503"/>
    </location>
</feature>
<feature type="compositionally biased region" description="Low complexity" evidence="1">
    <location>
        <begin position="403"/>
        <end position="418"/>
    </location>
</feature>
<proteinExistence type="predicted"/>
<feature type="compositionally biased region" description="Basic and acidic residues" evidence="1">
    <location>
        <begin position="471"/>
        <end position="482"/>
    </location>
</feature>
<reference evidence="2 3" key="1">
    <citation type="journal article" date="2012" name="Nucleic Acids Res.">
        <title>Sequencing of the smallest Apicomplexan genome from the human pathogen Babesia microti.</title>
        <authorList>
            <person name="Cornillot E."/>
            <person name="Hadj-Kaddour K."/>
            <person name="Dassouli A."/>
            <person name="Noel B."/>
            <person name="Ranwez V."/>
            <person name="Vacherie B."/>
            <person name="Augagneur Y."/>
            <person name="Bres V."/>
            <person name="Duclos A."/>
            <person name="Randazzo S."/>
            <person name="Carcy B."/>
            <person name="Debierre-Grockiego F."/>
            <person name="Delbecq S."/>
            <person name="Moubri-Menage K."/>
            <person name="Shams-Eldin H."/>
            <person name="Usmani-Brown S."/>
            <person name="Bringaud F."/>
            <person name="Wincker P."/>
            <person name="Vivares C.P."/>
            <person name="Schwarz R.T."/>
            <person name="Schetters T.P."/>
            <person name="Krause P.J."/>
            <person name="Gorenflot A."/>
            <person name="Berry V."/>
            <person name="Barbe V."/>
            <person name="Ben Mamoun C."/>
        </authorList>
    </citation>
    <scope>NUCLEOTIDE SEQUENCE [LARGE SCALE GENOMIC DNA]</scope>
    <source>
        <strain evidence="2 3">RI</strain>
    </source>
</reference>
<organism evidence="2 3">
    <name type="scientific">Babesia microti (strain RI)</name>
    <dbReference type="NCBI Taxonomy" id="1133968"/>
    <lineage>
        <taxon>Eukaryota</taxon>
        <taxon>Sar</taxon>
        <taxon>Alveolata</taxon>
        <taxon>Apicomplexa</taxon>
        <taxon>Aconoidasida</taxon>
        <taxon>Piroplasmida</taxon>
        <taxon>Babesiidae</taxon>
        <taxon>Babesia</taxon>
    </lineage>
</organism>
<feature type="region of interest" description="Disordered" evidence="1">
    <location>
        <begin position="630"/>
        <end position="649"/>
    </location>
</feature>
<dbReference type="VEuPathDB" id="PiroplasmaDB:BMR1_03g03025"/>
<dbReference type="RefSeq" id="XP_012649216.1">
    <property type="nucleotide sequence ID" value="XM_012793762.1"/>
</dbReference>
<accession>A0A0K3ARW9</accession>
<feature type="compositionally biased region" description="Basic and acidic residues" evidence="1">
    <location>
        <begin position="637"/>
        <end position="648"/>
    </location>
</feature>
<dbReference type="GeneID" id="24425247"/>
<evidence type="ECO:0000256" key="1">
    <source>
        <dbReference type="SAM" id="MobiDB-lite"/>
    </source>
</evidence>
<evidence type="ECO:0000313" key="3">
    <source>
        <dbReference type="Proteomes" id="UP000002899"/>
    </source>
</evidence>
<reference evidence="2 3" key="2">
    <citation type="journal article" date="2013" name="PLoS ONE">
        <title>Whole genome mapping and re-organization of the nuclear and mitochondrial genomes of Babesia microti isolates.</title>
        <authorList>
            <person name="Cornillot E."/>
            <person name="Dassouli A."/>
            <person name="Garg A."/>
            <person name="Pachikara N."/>
            <person name="Randazzo S."/>
            <person name="Depoix D."/>
            <person name="Carcy B."/>
            <person name="Delbecq S."/>
            <person name="Frutos R."/>
            <person name="Silva J.C."/>
            <person name="Sutton R."/>
            <person name="Krause P.J."/>
            <person name="Mamoun C.B."/>
        </authorList>
    </citation>
    <scope>NUCLEOTIDE SEQUENCE [LARGE SCALE GENOMIC DNA]</scope>
    <source>
        <strain evidence="2 3">RI</strain>
    </source>
</reference>
<gene>
    <name evidence="2" type="ORF">BMR1_03g03025</name>
</gene>
<dbReference type="KEGG" id="bmic:BMR1_03g03025"/>
<protein>
    <submittedName>
        <fullName evidence="2">Uncharacterized protein</fullName>
    </submittedName>
</protein>
<evidence type="ECO:0000313" key="2">
    <source>
        <dbReference type="EMBL" id="CTQ41205.1"/>
    </source>
</evidence>
<sequence length="672" mass="74768">MDPWDKLGTGATLRRGPPRLFLTKDTAIGKLKPSPEVVEHMIEDLEDRLKHYFNLYVKERKDREIEQEKNLLLQEKMKQLCSELDMKDKKLCELEHNIKELFIHPKNIKDTLDRIDLIYIHLDTLVQAFIGIATCATLNGLNKNIFTKIALEYLHPCRNLDSRLDALYSALYSLLLTSNTNEGFFGQSSAAALEGFYVTISEIVFETNVDICIPNQIYIGLRYDHEEPVKMTSAKVVNGVCAVNLDKHLNLPPKRPGKIPRFVIDIWFESSSDTATASVSVIDPVLLEARAPWALLVNNLKIGTVNVGVNPYPINARMPAERFKMAKEFAHVHKGAKPIIDYHLLQPPSNPLITSGNANYATSDETSMSKKSVNTQLPSGNKEAVPKPIVTVKVESSSNAKPTNRSSSNVKSTNSTNSDKIVNSIPDERDIKNDTTPFVPKKQPPRKPGLGRPLPKRTTPLPKPKPPAIKRIKEDAKNEGDGIIKTILESQPEKVTSIDNSASPKLKEFDPTQPINDGSTQNNVVSTPISEQSSMNANKSDEDTDTCVETTTNADNVEKTEEIPNEKSVVSCESDEYRTNPPKMIVERKLSTKKSDANISQIDTEVSGDRDGIVTKKSLTNIQIKSKKPLPNIKMSNEGETKLDETAPQRKPKLVPLVPLAKPILLIKKAPM</sequence>
<feature type="compositionally biased region" description="Polar residues" evidence="1">
    <location>
        <begin position="513"/>
        <end position="538"/>
    </location>
</feature>
<dbReference type="AlphaFoldDB" id="A0A0K3ARW9"/>
<feature type="compositionally biased region" description="Low complexity" evidence="1">
    <location>
        <begin position="448"/>
        <end position="460"/>
    </location>
</feature>
<reference evidence="2 3" key="3">
    <citation type="journal article" date="2016" name="Sci. Rep.">
        <title>Genome-wide diversity and gene expression profiling of Babesia microti isolates identify polymorphic genes that mediate host-pathogen interactions.</title>
        <authorList>
            <person name="Silva J.C."/>
            <person name="Cornillot E."/>
            <person name="McCracken C."/>
            <person name="Usmani-Brown S."/>
            <person name="Dwivedi A."/>
            <person name="Ifeonu O.O."/>
            <person name="Crabtree J."/>
            <person name="Gotia H.T."/>
            <person name="Virji A.Z."/>
            <person name="Reynes C."/>
            <person name="Colinge J."/>
            <person name="Kumar V."/>
            <person name="Lawres L."/>
            <person name="Pazzi J.E."/>
            <person name="Pablo J.V."/>
            <person name="Hung C."/>
            <person name="Brancato J."/>
            <person name="Kumari P."/>
            <person name="Orvis J."/>
            <person name="Tretina K."/>
            <person name="Chibucos M."/>
            <person name="Ott S."/>
            <person name="Sadzewicz L."/>
            <person name="Sengamalay N."/>
            <person name="Shetty A.C."/>
            <person name="Su Q."/>
            <person name="Tallon L."/>
            <person name="Fraser C.M."/>
            <person name="Frutos R."/>
            <person name="Molina D.M."/>
            <person name="Krause P.J."/>
            <person name="Ben Mamoun C."/>
        </authorList>
    </citation>
    <scope>NUCLEOTIDE SEQUENCE [LARGE SCALE GENOMIC DNA]</scope>
    <source>
        <strain evidence="2 3">RI</strain>
    </source>
</reference>
<dbReference type="EMBL" id="LN871598">
    <property type="protein sequence ID" value="CTQ41205.1"/>
    <property type="molecule type" value="Genomic_DNA"/>
</dbReference>
<dbReference type="Proteomes" id="UP000002899">
    <property type="component" value="Chromosome III"/>
</dbReference>
<dbReference type="OrthoDB" id="361911at2759"/>
<keyword evidence="3" id="KW-1185">Reference proteome</keyword>